<comment type="caution">
    <text evidence="3">The sequence shown here is derived from an EMBL/GenBank/DDBJ whole genome shotgun (WGS) entry which is preliminary data.</text>
</comment>
<dbReference type="EMBL" id="JAZDRP010000005">
    <property type="protein sequence ID" value="MEE2526703.1"/>
    <property type="molecule type" value="Genomic_DNA"/>
</dbReference>
<evidence type="ECO:0000313" key="3">
    <source>
        <dbReference type="EMBL" id="MEE2526703.1"/>
    </source>
</evidence>
<dbReference type="InterPro" id="IPR037401">
    <property type="entry name" value="SnoaL-like"/>
</dbReference>
<evidence type="ECO:0000259" key="2">
    <source>
        <dbReference type="Pfam" id="PF12680"/>
    </source>
</evidence>
<evidence type="ECO:0000256" key="1">
    <source>
        <dbReference type="SAM" id="SignalP"/>
    </source>
</evidence>
<organism evidence="3 4">
    <name type="scientific">Hyphobacterium lacteum</name>
    <dbReference type="NCBI Taxonomy" id="3116575"/>
    <lineage>
        <taxon>Bacteria</taxon>
        <taxon>Pseudomonadati</taxon>
        <taxon>Pseudomonadota</taxon>
        <taxon>Alphaproteobacteria</taxon>
        <taxon>Maricaulales</taxon>
        <taxon>Maricaulaceae</taxon>
        <taxon>Hyphobacterium</taxon>
    </lineage>
</organism>
<dbReference type="Pfam" id="PF12680">
    <property type="entry name" value="SnoaL_2"/>
    <property type="match status" value="2"/>
</dbReference>
<feature type="domain" description="SnoaL-like" evidence="2">
    <location>
        <begin position="34"/>
        <end position="144"/>
    </location>
</feature>
<feature type="signal peptide" evidence="1">
    <location>
        <begin position="1"/>
        <end position="19"/>
    </location>
</feature>
<keyword evidence="4" id="KW-1185">Reference proteome</keyword>
<evidence type="ECO:0000313" key="4">
    <source>
        <dbReference type="Proteomes" id="UP001354971"/>
    </source>
</evidence>
<reference evidence="3 4" key="1">
    <citation type="submission" date="2024-01" db="EMBL/GenBank/DDBJ databases">
        <title>Hyphobacterium bacterium isolated from marine sediment.</title>
        <authorList>
            <person name="Zhao S."/>
        </authorList>
    </citation>
    <scope>NUCLEOTIDE SEQUENCE [LARGE SCALE GENOMIC DNA]</scope>
    <source>
        <strain evidence="4">HN65</strain>
    </source>
</reference>
<feature type="domain" description="SnoaL-like" evidence="2">
    <location>
        <begin position="170"/>
        <end position="283"/>
    </location>
</feature>
<name>A0ABU7LS26_9PROT</name>
<dbReference type="SUPFAM" id="SSF54427">
    <property type="entry name" value="NTF2-like"/>
    <property type="match status" value="2"/>
</dbReference>
<feature type="chain" id="PRO_5047338457" evidence="1">
    <location>
        <begin position="20"/>
        <end position="303"/>
    </location>
</feature>
<proteinExistence type="predicted"/>
<dbReference type="Gene3D" id="3.10.450.50">
    <property type="match status" value="2"/>
</dbReference>
<keyword evidence="1" id="KW-0732">Signal</keyword>
<gene>
    <name evidence="3" type="ORF">V0U79_10010</name>
</gene>
<protein>
    <submittedName>
        <fullName evidence="3">Nuclear transport factor 2 family protein</fullName>
    </submittedName>
</protein>
<accession>A0ABU7LS26</accession>
<dbReference type="RefSeq" id="WP_330199364.1">
    <property type="nucleotide sequence ID" value="NZ_JAZDRP010000005.1"/>
</dbReference>
<dbReference type="Proteomes" id="UP001354971">
    <property type="component" value="Unassembled WGS sequence"/>
</dbReference>
<sequence>MTDIRLALSGLALAFAVQAGGLAQDVTPTRQTAEAWLTAYQAQNFEAMRSLLDQNSVFIDPTSLGRESFGNPINWQGADAILAGVRSWGVTDAQYHFDRTYESPGRVIYDGSIDVTYGAPDNQVSYNFPIITIVTVANGMVVEHRDYTDFEGAQSLGGEPAPLTDNSIINAYMAAYSAADFDAMEPFLAEDVVFSDPTATGLGEAGLLHHGREDIMAALREFDSNNNPIGLNFEWDTVFESNDRYVYMGRVNATYPTQQEGMVFQWSAAQTTVIHLRDGLVVEQYDFADYEGAEQGLVPESAN</sequence>
<dbReference type="InterPro" id="IPR032710">
    <property type="entry name" value="NTF2-like_dom_sf"/>
</dbReference>